<organism evidence="1 2">
    <name type="scientific">Caulobacter hibisci</name>
    <dbReference type="NCBI Taxonomy" id="2035993"/>
    <lineage>
        <taxon>Bacteria</taxon>
        <taxon>Pseudomonadati</taxon>
        <taxon>Pseudomonadota</taxon>
        <taxon>Alphaproteobacteria</taxon>
        <taxon>Caulobacterales</taxon>
        <taxon>Caulobacteraceae</taxon>
        <taxon>Caulobacter</taxon>
    </lineage>
</organism>
<evidence type="ECO:0000313" key="2">
    <source>
        <dbReference type="Proteomes" id="UP000639859"/>
    </source>
</evidence>
<sequence>MTAKNTRQQLTRALQERRLMRFHRRFEDGWVNGYVVGIGPVFLMLCEVSDHVRFNGFGCYRLGDVKNLQPAPYPEFIEAALEKRGEVFPETPAVALNSASDILVTAGRLYGVVTVHAAADTPEACHIGAIVSVEGGVVWMQDIGPDAAWEAQPTARRLATVTRIDFGGGYETALALVGGPPPEPVLRERAPLRLVADNG</sequence>
<proteinExistence type="predicted"/>
<dbReference type="EMBL" id="JADWOX010000003">
    <property type="protein sequence ID" value="MBI1683502.1"/>
    <property type="molecule type" value="Genomic_DNA"/>
</dbReference>
<accession>A0ABS0SV27</accession>
<comment type="caution">
    <text evidence="1">The sequence shown here is derived from an EMBL/GenBank/DDBJ whole genome shotgun (WGS) entry which is preliminary data.</text>
</comment>
<protein>
    <submittedName>
        <fullName evidence="1">Uncharacterized protein</fullName>
    </submittedName>
</protein>
<keyword evidence="2" id="KW-1185">Reference proteome</keyword>
<reference evidence="1 2" key="1">
    <citation type="submission" date="2020-11" db="EMBL/GenBank/DDBJ databases">
        <title>genome sequence of strain KACC 18849.</title>
        <authorList>
            <person name="Gao J."/>
            <person name="Zhang X."/>
        </authorList>
    </citation>
    <scope>NUCLEOTIDE SEQUENCE [LARGE SCALE GENOMIC DNA]</scope>
    <source>
        <strain evidence="1 2">KACC 18849</strain>
    </source>
</reference>
<gene>
    <name evidence="1" type="ORF">I4Q42_07475</name>
</gene>
<name>A0ABS0SV27_9CAUL</name>
<dbReference type="Proteomes" id="UP000639859">
    <property type="component" value="Unassembled WGS sequence"/>
</dbReference>
<evidence type="ECO:0000313" key="1">
    <source>
        <dbReference type="EMBL" id="MBI1683502.1"/>
    </source>
</evidence>
<dbReference type="RefSeq" id="WP_198575424.1">
    <property type="nucleotide sequence ID" value="NZ_JADWOX010000003.1"/>
</dbReference>